<evidence type="ECO:0000313" key="1">
    <source>
        <dbReference type="EMBL" id="QQL50446.1"/>
    </source>
</evidence>
<organism evidence="1 2">
    <name type="scientific">Mucilaginibacter ginkgonis</name>
    <dbReference type="NCBI Taxonomy" id="2682091"/>
    <lineage>
        <taxon>Bacteria</taxon>
        <taxon>Pseudomonadati</taxon>
        <taxon>Bacteroidota</taxon>
        <taxon>Sphingobacteriia</taxon>
        <taxon>Sphingobacteriales</taxon>
        <taxon>Sphingobacteriaceae</taxon>
        <taxon>Mucilaginibacter</taxon>
    </lineage>
</organism>
<dbReference type="KEGG" id="mgik:GO620_003035"/>
<name>A0A6I4IMF3_9SPHI</name>
<keyword evidence="2" id="KW-1185">Reference proteome</keyword>
<dbReference type="EMBL" id="CP066775">
    <property type="protein sequence ID" value="QQL50446.1"/>
    <property type="molecule type" value="Genomic_DNA"/>
</dbReference>
<dbReference type="RefSeq" id="WP_157522067.1">
    <property type="nucleotide sequence ID" value="NZ_CP066775.1"/>
</dbReference>
<dbReference type="AlphaFoldDB" id="A0A6I4IMF3"/>
<gene>
    <name evidence="1" type="ORF">GO620_003035</name>
</gene>
<dbReference type="Proteomes" id="UP000429232">
    <property type="component" value="Chromosome"/>
</dbReference>
<sequence>MKKTFAMLAVVAALLFSLNVKAQSSGTYFIGKWNVTVFGTPNGDAKLTFNFSRGTDGKLVGGAIQDSTGKEVSKVTSLEEKDKTINAAFNIQGYDVTLFLEPVDEQNVKGNLMNMFDAKGVRVKEGK</sequence>
<evidence type="ECO:0000313" key="2">
    <source>
        <dbReference type="Proteomes" id="UP000429232"/>
    </source>
</evidence>
<proteinExistence type="predicted"/>
<accession>A0A6I4IMF3</accession>
<reference evidence="1 2" key="1">
    <citation type="submission" date="2020-12" db="EMBL/GenBank/DDBJ databases">
        <title>HMF7856_wgs.fasta genome submission.</title>
        <authorList>
            <person name="Kang H."/>
            <person name="Kim H."/>
            <person name="Joh K."/>
        </authorList>
    </citation>
    <scope>NUCLEOTIDE SEQUENCE [LARGE SCALE GENOMIC DNA]</scope>
    <source>
        <strain evidence="1 2">HMF7856</strain>
    </source>
</reference>
<protein>
    <submittedName>
        <fullName evidence="1">Uncharacterized protein</fullName>
    </submittedName>
</protein>